<feature type="transmembrane region" description="Helical" evidence="14">
    <location>
        <begin position="43"/>
        <end position="63"/>
    </location>
</feature>
<keyword evidence="5 14" id="KW-0812">Transmembrane</keyword>
<evidence type="ECO:0000256" key="13">
    <source>
        <dbReference type="RuleBase" id="RU362091"/>
    </source>
</evidence>
<feature type="transmembrane region" description="Helical" evidence="14">
    <location>
        <begin position="145"/>
        <end position="167"/>
    </location>
</feature>
<keyword evidence="11" id="KW-0739">Sodium transport</keyword>
<dbReference type="InterPro" id="IPR001734">
    <property type="entry name" value="Na/solute_symporter"/>
</dbReference>
<sequence>MPNNTLTILFLSLYVLGIITIGIRNRKSKNSEDYFLGSRKLPAWLLAITFIASWWGGGSAIDLVDHAHQNGLSSFWIYGVPVLIATALMFLFAKGIRNIGSLSQPQLMRERYNDNVALLLTVFIIIFMVIASAIQVIVIGKFFNAFFNISYEMGALIGTAIVLTYSLFGGFRGVVITDFLQFIFFLFTGIFLFYLTYTQSGGMEAVKSTAIANGNTGYTSFFNKVSDNLAYVITFGTSWMIQANIWQRISAAKKASDAKKMMVISFLAFIPLYLMVTYTGMFSSVIYDTVPQVGIVPDLISKIENPLLSALLFLGLCSAMMSTMDSLINTGALSLTVDIHKKYINPEATENQSVKIARWSTLIMCTIALFIALKIKSVLTISWIGSDFLTSGAFVPLIFGFLWARGTAKAATISMVFGLLFSTYNLLVALGVDLPVAWDIASAKQAIIGLSASLIVYVVCSLFTSPDFERSRRFIQKANILNRKTVVLKKDN</sequence>
<dbReference type="PANTHER" id="PTHR48086:SF3">
    <property type="entry name" value="SODIUM_PROLINE SYMPORTER"/>
    <property type="match status" value="1"/>
</dbReference>
<dbReference type="InterPro" id="IPR038377">
    <property type="entry name" value="Na/Glc_symporter_sf"/>
</dbReference>
<feature type="transmembrane region" description="Helical" evidence="14">
    <location>
        <begin position="179"/>
        <end position="197"/>
    </location>
</feature>
<keyword evidence="3" id="KW-0813">Transport</keyword>
<dbReference type="CDD" id="cd10322">
    <property type="entry name" value="SLC5sbd"/>
    <property type="match status" value="1"/>
</dbReference>
<accession>A0A8H2LH78</accession>
<evidence type="ECO:0000256" key="1">
    <source>
        <dbReference type="ARBA" id="ARBA00004651"/>
    </source>
</evidence>
<evidence type="ECO:0000256" key="10">
    <source>
        <dbReference type="ARBA" id="ARBA00023136"/>
    </source>
</evidence>
<feature type="transmembrane region" description="Helical" evidence="14">
    <location>
        <begin position="356"/>
        <end position="375"/>
    </location>
</feature>
<evidence type="ECO:0000256" key="6">
    <source>
        <dbReference type="ARBA" id="ARBA00022847"/>
    </source>
</evidence>
<gene>
    <name evidence="15" type="ORF">ES676_01160</name>
</gene>
<evidence type="ECO:0000256" key="9">
    <source>
        <dbReference type="ARBA" id="ARBA00023065"/>
    </source>
</evidence>
<dbReference type="AlphaFoldDB" id="A0A8H2LH78"/>
<feature type="transmembrane region" description="Helical" evidence="14">
    <location>
        <begin position="229"/>
        <end position="246"/>
    </location>
</feature>
<comment type="subcellular location">
    <subcellularLocation>
        <location evidence="1">Cell membrane</location>
        <topology evidence="1">Multi-pass membrane protein</topology>
    </subcellularLocation>
</comment>
<evidence type="ECO:0000256" key="3">
    <source>
        <dbReference type="ARBA" id="ARBA00022448"/>
    </source>
</evidence>
<evidence type="ECO:0000256" key="14">
    <source>
        <dbReference type="SAM" id="Phobius"/>
    </source>
</evidence>
<proteinExistence type="inferred from homology"/>
<feature type="transmembrane region" description="Helical" evidence="14">
    <location>
        <begin position="381"/>
        <end position="404"/>
    </location>
</feature>
<dbReference type="Gene3D" id="1.20.1730.10">
    <property type="entry name" value="Sodium/glucose cotransporter"/>
    <property type="match status" value="1"/>
</dbReference>
<dbReference type="GO" id="GO:0006814">
    <property type="term" value="P:sodium ion transport"/>
    <property type="evidence" value="ECO:0007669"/>
    <property type="project" value="UniProtKB-KW"/>
</dbReference>
<dbReference type="InterPro" id="IPR050277">
    <property type="entry name" value="Sodium:Solute_Symporter"/>
</dbReference>
<keyword evidence="10 14" id="KW-0472">Membrane</keyword>
<keyword evidence="4" id="KW-1003">Cell membrane</keyword>
<keyword evidence="9" id="KW-0406">Ion transport</keyword>
<feature type="transmembrane region" description="Helical" evidence="14">
    <location>
        <begin position="266"/>
        <end position="287"/>
    </location>
</feature>
<evidence type="ECO:0000256" key="11">
    <source>
        <dbReference type="ARBA" id="ARBA00023201"/>
    </source>
</evidence>
<keyword evidence="6" id="KW-0769">Symport</keyword>
<comment type="caution">
    <text evidence="15">The sequence shown here is derived from an EMBL/GenBank/DDBJ whole genome shotgun (WGS) entry which is preliminary data.</text>
</comment>
<evidence type="ECO:0000256" key="12">
    <source>
        <dbReference type="ARBA" id="ARBA00033708"/>
    </source>
</evidence>
<keyword evidence="16" id="KW-1185">Reference proteome</keyword>
<feature type="transmembrane region" description="Helical" evidence="14">
    <location>
        <begin position="6"/>
        <end position="23"/>
    </location>
</feature>
<evidence type="ECO:0000256" key="8">
    <source>
        <dbReference type="ARBA" id="ARBA00023053"/>
    </source>
</evidence>
<dbReference type="Pfam" id="PF00474">
    <property type="entry name" value="SSF"/>
    <property type="match status" value="1"/>
</dbReference>
<name>A0A8H2LH78_9FLAO</name>
<evidence type="ECO:0000313" key="16">
    <source>
        <dbReference type="Proteomes" id="UP000323324"/>
    </source>
</evidence>
<comment type="catalytic activity">
    <reaction evidence="12">
        <text>L-proline(in) + Na(+)(in) = L-proline(out) + Na(+)(out)</text>
        <dbReference type="Rhea" id="RHEA:28967"/>
        <dbReference type="ChEBI" id="CHEBI:29101"/>
        <dbReference type="ChEBI" id="CHEBI:60039"/>
    </reaction>
</comment>
<feature type="transmembrane region" description="Helical" evidence="14">
    <location>
        <begin position="416"/>
        <end position="434"/>
    </location>
</feature>
<keyword evidence="7 14" id="KW-1133">Transmembrane helix</keyword>
<organism evidence="15 16">
    <name type="scientific">Bizionia saleffrena</name>
    <dbReference type="NCBI Taxonomy" id="291189"/>
    <lineage>
        <taxon>Bacteria</taxon>
        <taxon>Pseudomonadati</taxon>
        <taxon>Bacteroidota</taxon>
        <taxon>Flavobacteriia</taxon>
        <taxon>Flavobacteriales</taxon>
        <taxon>Flavobacteriaceae</taxon>
        <taxon>Bizionia</taxon>
    </lineage>
</organism>
<protein>
    <submittedName>
        <fullName evidence="15">Sodium:solute symporter family protein</fullName>
    </submittedName>
</protein>
<dbReference type="GO" id="GO:0005886">
    <property type="term" value="C:plasma membrane"/>
    <property type="evidence" value="ECO:0007669"/>
    <property type="project" value="UniProtKB-SubCell"/>
</dbReference>
<dbReference type="Proteomes" id="UP000323324">
    <property type="component" value="Unassembled WGS sequence"/>
</dbReference>
<evidence type="ECO:0000256" key="7">
    <source>
        <dbReference type="ARBA" id="ARBA00022989"/>
    </source>
</evidence>
<dbReference type="PANTHER" id="PTHR48086">
    <property type="entry name" value="SODIUM/PROLINE SYMPORTER-RELATED"/>
    <property type="match status" value="1"/>
</dbReference>
<evidence type="ECO:0000313" key="15">
    <source>
        <dbReference type="EMBL" id="TYB80309.1"/>
    </source>
</evidence>
<dbReference type="GO" id="GO:0015293">
    <property type="term" value="F:symporter activity"/>
    <property type="evidence" value="ECO:0007669"/>
    <property type="project" value="UniProtKB-KW"/>
</dbReference>
<feature type="transmembrane region" description="Helical" evidence="14">
    <location>
        <begin position="75"/>
        <end position="96"/>
    </location>
</feature>
<dbReference type="EMBL" id="VSKM01000001">
    <property type="protein sequence ID" value="TYB80309.1"/>
    <property type="molecule type" value="Genomic_DNA"/>
</dbReference>
<feature type="transmembrane region" description="Helical" evidence="14">
    <location>
        <begin position="307"/>
        <end position="335"/>
    </location>
</feature>
<keyword evidence="8" id="KW-0915">Sodium</keyword>
<evidence type="ECO:0000256" key="4">
    <source>
        <dbReference type="ARBA" id="ARBA00022475"/>
    </source>
</evidence>
<dbReference type="RefSeq" id="WP_148368200.1">
    <property type="nucleotide sequence ID" value="NZ_VSKM01000001.1"/>
</dbReference>
<comment type="similarity">
    <text evidence="2 13">Belongs to the sodium:solute symporter (SSF) (TC 2.A.21) family.</text>
</comment>
<evidence type="ECO:0000256" key="5">
    <source>
        <dbReference type="ARBA" id="ARBA00022692"/>
    </source>
</evidence>
<feature type="transmembrane region" description="Helical" evidence="14">
    <location>
        <begin position="116"/>
        <end position="139"/>
    </location>
</feature>
<reference evidence="15 16" key="1">
    <citation type="submission" date="2019-08" db="EMBL/GenBank/DDBJ databases">
        <title>Genomes of Antarctic Bizionia species.</title>
        <authorList>
            <person name="Bowman J.P."/>
        </authorList>
    </citation>
    <scope>NUCLEOTIDE SEQUENCE [LARGE SCALE GENOMIC DNA]</scope>
    <source>
        <strain evidence="15 16">HFD</strain>
    </source>
</reference>
<feature type="transmembrane region" description="Helical" evidence="14">
    <location>
        <begin position="446"/>
        <end position="464"/>
    </location>
</feature>
<evidence type="ECO:0000256" key="2">
    <source>
        <dbReference type="ARBA" id="ARBA00006434"/>
    </source>
</evidence>
<dbReference type="PROSITE" id="PS50283">
    <property type="entry name" value="NA_SOLUT_SYMP_3"/>
    <property type="match status" value="1"/>
</dbReference>